<dbReference type="GO" id="GO:0010992">
    <property type="term" value="P:ubiquitin recycling"/>
    <property type="evidence" value="ECO:0007669"/>
    <property type="project" value="TreeGrafter"/>
</dbReference>
<feature type="compositionally biased region" description="Basic and acidic residues" evidence="4">
    <location>
        <begin position="329"/>
        <end position="341"/>
    </location>
</feature>
<dbReference type="PRINTS" id="PR00320">
    <property type="entry name" value="GPROTEINBRPT"/>
</dbReference>
<name>A0A9P6PZ33_9FUNG</name>
<evidence type="ECO:0000313" key="7">
    <source>
        <dbReference type="Proteomes" id="UP000807716"/>
    </source>
</evidence>
<feature type="domain" description="F-box" evidence="5">
    <location>
        <begin position="625"/>
        <end position="672"/>
    </location>
</feature>
<dbReference type="SMART" id="SM00256">
    <property type="entry name" value="FBOX"/>
    <property type="match status" value="1"/>
</dbReference>
<evidence type="ECO:0000256" key="1">
    <source>
        <dbReference type="ARBA" id="ARBA00022574"/>
    </source>
</evidence>
<feature type="compositionally biased region" description="Low complexity" evidence="4">
    <location>
        <begin position="428"/>
        <end position="444"/>
    </location>
</feature>
<dbReference type="GO" id="GO:0043161">
    <property type="term" value="P:proteasome-mediated ubiquitin-dependent protein catabolic process"/>
    <property type="evidence" value="ECO:0007669"/>
    <property type="project" value="TreeGrafter"/>
</dbReference>
<feature type="region of interest" description="Disordered" evidence="4">
    <location>
        <begin position="428"/>
        <end position="474"/>
    </location>
</feature>
<feature type="repeat" description="WD" evidence="3">
    <location>
        <begin position="1017"/>
        <end position="1056"/>
    </location>
</feature>
<protein>
    <submittedName>
        <fullName evidence="6">SCF ubiquitin ligase complex subunit cdc4</fullName>
    </submittedName>
</protein>
<feature type="region of interest" description="Disordered" evidence="4">
    <location>
        <begin position="205"/>
        <end position="240"/>
    </location>
</feature>
<dbReference type="InterPro" id="IPR018391">
    <property type="entry name" value="PQQ_b-propeller_rpt"/>
</dbReference>
<feature type="repeat" description="WD" evidence="3">
    <location>
        <begin position="1099"/>
        <end position="1129"/>
    </location>
</feature>
<dbReference type="Gene3D" id="1.20.1280.50">
    <property type="match status" value="1"/>
</dbReference>
<dbReference type="SMART" id="SM00320">
    <property type="entry name" value="WD40"/>
    <property type="match status" value="7"/>
</dbReference>
<evidence type="ECO:0000256" key="4">
    <source>
        <dbReference type="SAM" id="MobiDB-lite"/>
    </source>
</evidence>
<feature type="region of interest" description="Disordered" evidence="4">
    <location>
        <begin position="263"/>
        <end position="414"/>
    </location>
</feature>
<feature type="compositionally biased region" description="Acidic residues" evidence="4">
    <location>
        <begin position="779"/>
        <end position="791"/>
    </location>
</feature>
<dbReference type="PANTHER" id="PTHR19849">
    <property type="entry name" value="PHOSPHOLIPASE A-2-ACTIVATING PROTEIN"/>
    <property type="match status" value="1"/>
</dbReference>
<dbReference type="PROSITE" id="PS50181">
    <property type="entry name" value="FBOX"/>
    <property type="match status" value="1"/>
</dbReference>
<reference evidence="6" key="1">
    <citation type="journal article" date="2020" name="Fungal Divers.">
        <title>Resolving the Mortierellaceae phylogeny through synthesis of multi-gene phylogenetics and phylogenomics.</title>
        <authorList>
            <person name="Vandepol N."/>
            <person name="Liber J."/>
            <person name="Desiro A."/>
            <person name="Na H."/>
            <person name="Kennedy M."/>
            <person name="Barry K."/>
            <person name="Grigoriev I.V."/>
            <person name="Miller A.N."/>
            <person name="O'Donnell K."/>
            <person name="Stajich J.E."/>
            <person name="Bonito G."/>
        </authorList>
    </citation>
    <scope>NUCLEOTIDE SEQUENCE</scope>
    <source>
        <strain evidence="6">BC1065</strain>
    </source>
</reference>
<comment type="caution">
    <text evidence="6">The sequence shown here is derived from an EMBL/GenBank/DDBJ whole genome shotgun (WGS) entry which is preliminary data.</text>
</comment>
<dbReference type="PROSITE" id="PS50294">
    <property type="entry name" value="WD_REPEATS_REGION"/>
    <property type="match status" value="3"/>
</dbReference>
<evidence type="ECO:0000256" key="2">
    <source>
        <dbReference type="ARBA" id="ARBA00022737"/>
    </source>
</evidence>
<feature type="repeat" description="WD" evidence="3">
    <location>
        <begin position="975"/>
        <end position="996"/>
    </location>
</feature>
<gene>
    <name evidence="6" type="primary">CDC4_1</name>
    <name evidence="6" type="ORF">DFQ27_005886</name>
</gene>
<dbReference type="GO" id="GO:0005634">
    <property type="term" value="C:nucleus"/>
    <property type="evidence" value="ECO:0007669"/>
    <property type="project" value="TreeGrafter"/>
</dbReference>
<evidence type="ECO:0000256" key="3">
    <source>
        <dbReference type="PROSITE-ProRule" id="PRU00221"/>
    </source>
</evidence>
<keyword evidence="2" id="KW-0677">Repeat</keyword>
<dbReference type="GO" id="GO:0016874">
    <property type="term" value="F:ligase activity"/>
    <property type="evidence" value="ECO:0007669"/>
    <property type="project" value="UniProtKB-KW"/>
</dbReference>
<keyword evidence="7" id="KW-1185">Reference proteome</keyword>
<keyword evidence="6" id="KW-0436">Ligase</keyword>
<dbReference type="SMART" id="SM00564">
    <property type="entry name" value="PQQ"/>
    <property type="match status" value="3"/>
</dbReference>
<proteinExistence type="predicted"/>
<feature type="compositionally biased region" description="Basic and acidic residues" evidence="4">
    <location>
        <begin position="517"/>
        <end position="528"/>
    </location>
</feature>
<dbReference type="InterPro" id="IPR001680">
    <property type="entry name" value="WD40_rpt"/>
</dbReference>
<feature type="compositionally biased region" description="Low complexity" evidence="4">
    <location>
        <begin position="293"/>
        <end position="327"/>
    </location>
</feature>
<dbReference type="PROSITE" id="PS50082">
    <property type="entry name" value="WD_REPEATS_2"/>
    <property type="match status" value="6"/>
</dbReference>
<feature type="region of interest" description="Disordered" evidence="4">
    <location>
        <begin position="517"/>
        <end position="537"/>
    </location>
</feature>
<feature type="compositionally biased region" description="Polar residues" evidence="4">
    <location>
        <begin position="460"/>
        <end position="469"/>
    </location>
</feature>
<feature type="compositionally biased region" description="Low complexity" evidence="4">
    <location>
        <begin position="78"/>
        <end position="87"/>
    </location>
</feature>
<dbReference type="SUPFAM" id="SSF50978">
    <property type="entry name" value="WD40 repeat-like"/>
    <property type="match status" value="1"/>
</dbReference>
<evidence type="ECO:0000313" key="6">
    <source>
        <dbReference type="EMBL" id="KAG0256134.1"/>
    </source>
</evidence>
<dbReference type="PROSITE" id="PS00678">
    <property type="entry name" value="WD_REPEATS_1"/>
    <property type="match status" value="2"/>
</dbReference>
<organism evidence="6 7">
    <name type="scientific">Actinomortierella ambigua</name>
    <dbReference type="NCBI Taxonomy" id="1343610"/>
    <lineage>
        <taxon>Eukaryota</taxon>
        <taxon>Fungi</taxon>
        <taxon>Fungi incertae sedis</taxon>
        <taxon>Mucoromycota</taxon>
        <taxon>Mortierellomycotina</taxon>
        <taxon>Mortierellomycetes</taxon>
        <taxon>Mortierellales</taxon>
        <taxon>Mortierellaceae</taxon>
        <taxon>Actinomortierella</taxon>
    </lineage>
</organism>
<dbReference type="Pfam" id="PF12937">
    <property type="entry name" value="F-box-like"/>
    <property type="match status" value="1"/>
</dbReference>
<dbReference type="SUPFAM" id="SSF81383">
    <property type="entry name" value="F-box domain"/>
    <property type="match status" value="1"/>
</dbReference>
<dbReference type="InterPro" id="IPR019775">
    <property type="entry name" value="WD40_repeat_CS"/>
</dbReference>
<feature type="repeat" description="WD" evidence="3">
    <location>
        <begin position="907"/>
        <end position="946"/>
    </location>
</feature>
<feature type="region of interest" description="Disordered" evidence="4">
    <location>
        <begin position="1223"/>
        <end position="1257"/>
    </location>
</feature>
<dbReference type="Pfam" id="PF00400">
    <property type="entry name" value="WD40"/>
    <property type="match status" value="7"/>
</dbReference>
<feature type="compositionally biased region" description="Low complexity" evidence="4">
    <location>
        <begin position="26"/>
        <end position="66"/>
    </location>
</feature>
<dbReference type="Proteomes" id="UP000807716">
    <property type="component" value="Unassembled WGS sequence"/>
</dbReference>
<dbReference type="InterPro" id="IPR015943">
    <property type="entry name" value="WD40/YVTN_repeat-like_dom_sf"/>
</dbReference>
<dbReference type="InterPro" id="IPR001810">
    <property type="entry name" value="F-box_dom"/>
</dbReference>
<dbReference type="InterPro" id="IPR036322">
    <property type="entry name" value="WD40_repeat_dom_sf"/>
</dbReference>
<feature type="region of interest" description="Disordered" evidence="4">
    <location>
        <begin position="1"/>
        <end position="95"/>
    </location>
</feature>
<feature type="compositionally biased region" description="Acidic residues" evidence="4">
    <location>
        <begin position="816"/>
        <end position="828"/>
    </location>
</feature>
<feature type="repeat" description="WD" evidence="3">
    <location>
        <begin position="1139"/>
        <end position="1177"/>
    </location>
</feature>
<dbReference type="GO" id="GO:0043130">
    <property type="term" value="F:ubiquitin binding"/>
    <property type="evidence" value="ECO:0007669"/>
    <property type="project" value="TreeGrafter"/>
</dbReference>
<feature type="compositionally biased region" description="Low complexity" evidence="4">
    <location>
        <begin position="214"/>
        <end position="224"/>
    </location>
</feature>
<dbReference type="Gene3D" id="2.130.10.10">
    <property type="entry name" value="YVTN repeat-like/Quinoprotein amine dehydrogenase"/>
    <property type="match status" value="1"/>
</dbReference>
<dbReference type="PANTHER" id="PTHR19849:SF1">
    <property type="entry name" value="F-BOX_WD REPEAT-CONTAINING PROTEIN 7"/>
    <property type="match status" value="1"/>
</dbReference>
<sequence length="1285" mass="138240">MNPLDRQHQHQYHRSESPPTPPSLPPSTSSSLSSLPATAAAAAAAAMSSEKPTDPAGASAGTPAASHSVQNLHARPPTTTTTSSTTTRGQPISASFSLAPMTTTTVVTTTTTTSTEYPPLVFKAPLIPGHLDPRLFPLADTPTPHALKKFCFDLNGQPTFFHENHEGEQAMGQQLEDALCNLSASAHQSAVLAFTDEKLRQRSLYHHHQHAQEQHQLPLDQQQHSHQHHHPNLNEEHTTTRVVSAGKGNGKSIVTTTTRKTVIAPRTILHPPGTTLLYGARKRPASPNTPVTSSNASASAASNSMTSHSTSGSSASASSPSSSSAHAVMIHDRLLNKDRASPPHKKTKVPDRNEPTHPTALLSSSSSTSSTTRLAPSASAPSVSAFVTPSAPHRPRLHTTSHIGGSATAVDGTTTPASAMSAISSTSSFVDSTNLPSPSLSPTTAHQAGIGSSSSTTTTVPQVGESSAAGSIRRFTASHPASMYRDVENDAMDNDNEPGYPFGTMLDHHHQLHHRYQGDDTHLERKDELEEEDEDVDNGIKSTEARLEDALDEERRVIEESSKTSMKALTKASHSPSLMDLPALVQTYDALPASLQSYMLFQLLRRSPAPTLQFVSSVILNTMKYDFLALLPVELRLNVLKYLDAPSLCAAAQVSKTWRVAVDSDAHIWMNRIQKDGFLLYDNEEKEAQSQQLGIDGHYGPRPSYHTRMELMKRRQAKGKGRFQYPVTRPTDLPQSPQYLADVTMKGDDDNGDTEMVAHEGVGAGGGAGGSSGVKSEWDSDAAAEDVEPMDETYAAADAAPPSPTTSHTGRQNADYDSEDEMMEEDIETSFGPMEPSTPHSYKALYRRHWLIRQNWAKGRAKYIKFSGHSDRVVTCLEFDSDKIISGSDDKTIHVYDTLTGKRVRKFGDHDGGVWALKYRGNTLVSGSTDRTVRVWDIEAGKCTHVFHGHTSTVRCLQIVEPKNMNKDPRGPPKWEPEFPVIVTGSRDSTLRVWRLPDAELNGHIAPNDPSWLLHTLVGHNHSVRALAAEGSVLVSGSYDFTVRVWNLMTGTMVHRLPGHTSKVYSVVLDMERNQCMSGSMDARVRVWSLEDGSCLHELEGHSQLVGLLGLNAGHLVSAAADCTVRIWDPDRGVCLRILAAHAAAITCFQHDAYKVISGSDGNLKMWDFKTGKFIRNLLTGLSNVWQVKFDERRCVAAVQRDGATFIEVLDYGIYGIEEQLENAPTLPPGEGSGANADTGRLNRSTPNAAAVAGGAGAGAGTGTGTGAGAGAGGAGGAALGGANV</sequence>
<dbReference type="CDD" id="cd00200">
    <property type="entry name" value="WD40"/>
    <property type="match status" value="1"/>
</dbReference>
<feature type="compositionally biased region" description="Gly residues" evidence="4">
    <location>
        <begin position="762"/>
        <end position="772"/>
    </location>
</feature>
<evidence type="ECO:0000259" key="5">
    <source>
        <dbReference type="PROSITE" id="PS50181"/>
    </source>
</evidence>
<feature type="compositionally biased region" description="Basic and acidic residues" evidence="4">
    <location>
        <begin position="1"/>
        <end position="16"/>
    </location>
</feature>
<dbReference type="OrthoDB" id="190105at2759"/>
<accession>A0A9P6PZ33</accession>
<dbReference type="EMBL" id="JAAAJB010000424">
    <property type="protein sequence ID" value="KAG0256134.1"/>
    <property type="molecule type" value="Genomic_DNA"/>
</dbReference>
<feature type="region of interest" description="Disordered" evidence="4">
    <location>
        <begin position="762"/>
        <end position="838"/>
    </location>
</feature>
<feature type="compositionally biased region" description="Low complexity" evidence="4">
    <location>
        <begin position="358"/>
        <end position="391"/>
    </location>
</feature>
<dbReference type="InterPro" id="IPR020472">
    <property type="entry name" value="WD40_PAC1"/>
</dbReference>
<dbReference type="InterPro" id="IPR036047">
    <property type="entry name" value="F-box-like_dom_sf"/>
</dbReference>
<keyword evidence="1 3" id="KW-0853">WD repeat</keyword>
<dbReference type="GO" id="GO:0005737">
    <property type="term" value="C:cytoplasm"/>
    <property type="evidence" value="ECO:0007669"/>
    <property type="project" value="TreeGrafter"/>
</dbReference>
<feature type="repeat" description="WD" evidence="3">
    <location>
        <begin position="1057"/>
        <end position="1098"/>
    </location>
</feature>